<dbReference type="EMBL" id="JAUESC010000386">
    <property type="protein sequence ID" value="KAK0577202.1"/>
    <property type="molecule type" value="Genomic_DNA"/>
</dbReference>
<keyword evidence="5" id="KW-1185">Reference proteome</keyword>
<comment type="subcellular location">
    <subcellularLocation>
        <location evidence="1">Plastid</location>
        <location evidence="1">Chloroplast</location>
    </subcellularLocation>
</comment>
<protein>
    <submittedName>
        <fullName evidence="4">Uncharacterized protein</fullName>
    </submittedName>
</protein>
<name>A0AA39RRG9_ACESA</name>
<dbReference type="PANTHER" id="PTHR33926">
    <property type="entry name" value="PROTEIN TIC 22, CHLOROPLASTIC"/>
    <property type="match status" value="1"/>
</dbReference>
<dbReference type="Proteomes" id="UP001168877">
    <property type="component" value="Unassembled WGS sequence"/>
</dbReference>
<dbReference type="GO" id="GO:0009507">
    <property type="term" value="C:chloroplast"/>
    <property type="evidence" value="ECO:0007669"/>
    <property type="project" value="UniProtKB-SubCell"/>
</dbReference>
<evidence type="ECO:0000313" key="4">
    <source>
        <dbReference type="EMBL" id="KAK0577202.1"/>
    </source>
</evidence>
<evidence type="ECO:0000256" key="1">
    <source>
        <dbReference type="ARBA" id="ARBA00004229"/>
    </source>
</evidence>
<dbReference type="AlphaFoldDB" id="A0AA39RRG9"/>
<keyword evidence="2" id="KW-0150">Chloroplast</keyword>
<dbReference type="PANTHER" id="PTHR33926:SF4">
    <property type="entry name" value="PROTEIN TIC 22, CHLOROPLASTIC"/>
    <property type="match status" value="1"/>
</dbReference>
<sequence>MSVTKSGQPKIMLRPLRLGKDSKSQGATTREIAIPYLMPKQAVAATLTTDYVAKTLVGTAVYTVSNSNNEFVLISDPNGAKSIGLLCFRQEDAEAFLAQVRLRKRELRGQAKVVPITLDQVIDDIRSWLGSFSLATVEFRSRSSNSFADTLAKKGLSPGVEDLWWSV</sequence>
<organism evidence="4 5">
    <name type="scientific">Acer saccharum</name>
    <name type="common">Sugar maple</name>
    <dbReference type="NCBI Taxonomy" id="4024"/>
    <lineage>
        <taxon>Eukaryota</taxon>
        <taxon>Viridiplantae</taxon>
        <taxon>Streptophyta</taxon>
        <taxon>Embryophyta</taxon>
        <taxon>Tracheophyta</taxon>
        <taxon>Spermatophyta</taxon>
        <taxon>Magnoliopsida</taxon>
        <taxon>eudicotyledons</taxon>
        <taxon>Gunneridae</taxon>
        <taxon>Pentapetalae</taxon>
        <taxon>rosids</taxon>
        <taxon>malvids</taxon>
        <taxon>Sapindales</taxon>
        <taxon>Sapindaceae</taxon>
        <taxon>Hippocastanoideae</taxon>
        <taxon>Acereae</taxon>
        <taxon>Acer</taxon>
    </lineage>
</organism>
<evidence type="ECO:0000313" key="5">
    <source>
        <dbReference type="Proteomes" id="UP001168877"/>
    </source>
</evidence>
<dbReference type="GO" id="GO:0015031">
    <property type="term" value="P:protein transport"/>
    <property type="evidence" value="ECO:0007669"/>
    <property type="project" value="InterPro"/>
</dbReference>
<evidence type="ECO:0000256" key="2">
    <source>
        <dbReference type="ARBA" id="ARBA00022528"/>
    </source>
</evidence>
<reference evidence="4" key="1">
    <citation type="journal article" date="2022" name="Plant J.">
        <title>Strategies of tolerance reflected in two North American maple genomes.</title>
        <authorList>
            <person name="McEvoy S.L."/>
            <person name="Sezen U.U."/>
            <person name="Trouern-Trend A."/>
            <person name="McMahon S.M."/>
            <person name="Schaberg P.G."/>
            <person name="Yang J."/>
            <person name="Wegrzyn J.L."/>
            <person name="Swenson N.G."/>
        </authorList>
    </citation>
    <scope>NUCLEOTIDE SEQUENCE</scope>
    <source>
        <strain evidence="4">NS2018</strain>
    </source>
</reference>
<comment type="caution">
    <text evidence="4">The sequence shown here is derived from an EMBL/GenBank/DDBJ whole genome shotgun (WGS) entry which is preliminary data.</text>
</comment>
<dbReference type="Pfam" id="PF04278">
    <property type="entry name" value="Tic22"/>
    <property type="match status" value="1"/>
</dbReference>
<gene>
    <name evidence="4" type="ORF">LWI29_029544</name>
</gene>
<evidence type="ECO:0000256" key="3">
    <source>
        <dbReference type="ARBA" id="ARBA00022640"/>
    </source>
</evidence>
<dbReference type="Gene3D" id="3.40.1350.100">
    <property type="match status" value="1"/>
</dbReference>
<accession>A0AA39RRG9</accession>
<keyword evidence="3" id="KW-0934">Plastid</keyword>
<reference evidence="4" key="2">
    <citation type="submission" date="2023-06" db="EMBL/GenBank/DDBJ databases">
        <authorList>
            <person name="Swenson N.G."/>
            <person name="Wegrzyn J.L."/>
            <person name="Mcevoy S.L."/>
        </authorList>
    </citation>
    <scope>NUCLEOTIDE SEQUENCE</scope>
    <source>
        <strain evidence="4">NS2018</strain>
        <tissue evidence="4">Leaf</tissue>
    </source>
</reference>
<dbReference type="InterPro" id="IPR007378">
    <property type="entry name" value="Tic22-like"/>
</dbReference>
<dbReference type="GO" id="GO:0004523">
    <property type="term" value="F:RNA-DNA hybrid ribonuclease activity"/>
    <property type="evidence" value="ECO:0007669"/>
    <property type="project" value="InterPro"/>
</dbReference>
<dbReference type="GO" id="GO:0003676">
    <property type="term" value="F:nucleic acid binding"/>
    <property type="evidence" value="ECO:0007669"/>
    <property type="project" value="InterPro"/>
</dbReference>
<proteinExistence type="predicted"/>